<keyword evidence="12" id="KW-0407">Ion channel</keyword>
<dbReference type="Pfam" id="PF02214">
    <property type="entry name" value="BTB_2"/>
    <property type="match status" value="1"/>
</dbReference>
<evidence type="ECO:0000259" key="14">
    <source>
        <dbReference type="Pfam" id="PF00520"/>
    </source>
</evidence>
<evidence type="ECO:0000256" key="11">
    <source>
        <dbReference type="ARBA" id="ARBA00023136"/>
    </source>
</evidence>
<dbReference type="GO" id="GO:0005249">
    <property type="term" value="F:voltage-gated potassium channel activity"/>
    <property type="evidence" value="ECO:0007669"/>
    <property type="project" value="InterPro"/>
</dbReference>
<evidence type="ECO:0000256" key="3">
    <source>
        <dbReference type="ARBA" id="ARBA00022475"/>
    </source>
</evidence>
<dbReference type="InterPro" id="IPR027359">
    <property type="entry name" value="Volt_channel_dom_sf"/>
</dbReference>
<evidence type="ECO:0000256" key="9">
    <source>
        <dbReference type="ARBA" id="ARBA00022989"/>
    </source>
</evidence>
<evidence type="ECO:0000256" key="2">
    <source>
        <dbReference type="ARBA" id="ARBA00022448"/>
    </source>
</evidence>
<feature type="transmembrane region" description="Helical" evidence="13">
    <location>
        <begin position="325"/>
        <end position="343"/>
    </location>
</feature>
<name>A0A8C4WXM5_EPTBU</name>
<dbReference type="Gene3D" id="3.30.710.10">
    <property type="entry name" value="Potassium Channel Kv1.1, Chain A"/>
    <property type="match status" value="1"/>
</dbReference>
<dbReference type="SUPFAM" id="SSF81324">
    <property type="entry name" value="Voltage-gated potassium channels"/>
    <property type="match status" value="1"/>
</dbReference>
<dbReference type="OMA" id="FKCIIDV"/>
<sequence>MVSSGEQGEGGEVIVTVNVGGVRQLLPSELLCRFPETRLGQLCLLRCSPGAPVLGAAPELALDLCDDFDPRSGEFYFDRDPRSFDAVLDLYYVGEIHMERGVCPICFKNEMDFWQVDVDYLDDCCRGLFSEKLEELEEVARRVRLVLDDQAGAGEGDHWKRFQKTLWKLMEKPETSAQARTLAIASFLVVVVSAVTMCLGTIPELQVKSETGQLVEHPTVTIIETVCIVWFTLEYVLRLISAPQTLHFVFSFMNIIDMLAILPYYLAMLLSGMGDAILELNNVQQAVQALRIMRIVRVFKLARHSSGLQTLTYALKSSFKELSLLLLYLAMGIFLFSALGYTLEQSHPETMFTSIPHSFWWAIITMTTVGYGDIFPKTGLGKLNAAASFLCGILAIALPIHPIINNFVKYYNKQKVLDTAVKHQLERLATGALHAWHGASVPSVAAETRPQELTKILHPTDTRLFFKSLTWTRDASHVYT</sequence>
<evidence type="ECO:0000256" key="5">
    <source>
        <dbReference type="ARBA" id="ARBA00022692"/>
    </source>
</evidence>
<dbReference type="PANTHER" id="PTHR11537:SF171">
    <property type="entry name" value="POTASSIUM VOLTAGE-GATED CHANNEL SUBFAMILY F MEMBER 1"/>
    <property type="match status" value="1"/>
</dbReference>
<dbReference type="Gene3D" id="1.20.120.350">
    <property type="entry name" value="Voltage-gated potassium channels. Chain C"/>
    <property type="match status" value="1"/>
</dbReference>
<feature type="domain" description="Potassium channel tetramerisation-type BTB" evidence="15">
    <location>
        <begin position="15"/>
        <end position="124"/>
    </location>
</feature>
<evidence type="ECO:0000256" key="10">
    <source>
        <dbReference type="ARBA" id="ARBA00023065"/>
    </source>
</evidence>
<dbReference type="InterPro" id="IPR003131">
    <property type="entry name" value="T1-type_BTB"/>
</dbReference>
<evidence type="ECO:0000256" key="7">
    <source>
        <dbReference type="ARBA" id="ARBA00022882"/>
    </source>
</evidence>
<feature type="transmembrane region" description="Helical" evidence="13">
    <location>
        <begin position="182"/>
        <end position="202"/>
    </location>
</feature>
<comment type="subcellular location">
    <subcellularLocation>
        <location evidence="1">Cell membrane</location>
        <topology evidence="1">Multi-pass membrane protein</topology>
    </subcellularLocation>
</comment>
<dbReference type="FunFam" id="1.10.287.70:FF:000005">
    <property type="entry name" value="potassium voltage-gated channel subfamily G member 1"/>
    <property type="match status" value="1"/>
</dbReference>
<organism evidence="16 17">
    <name type="scientific">Eptatretus burgeri</name>
    <name type="common">Inshore hagfish</name>
    <dbReference type="NCBI Taxonomy" id="7764"/>
    <lineage>
        <taxon>Eukaryota</taxon>
        <taxon>Metazoa</taxon>
        <taxon>Chordata</taxon>
        <taxon>Craniata</taxon>
        <taxon>Vertebrata</taxon>
        <taxon>Cyclostomata</taxon>
        <taxon>Myxini</taxon>
        <taxon>Myxiniformes</taxon>
        <taxon>Myxinidae</taxon>
        <taxon>Eptatretinae</taxon>
        <taxon>Eptatretus</taxon>
    </lineage>
</organism>
<dbReference type="SUPFAM" id="SSF54695">
    <property type="entry name" value="POZ domain"/>
    <property type="match status" value="1"/>
</dbReference>
<feature type="domain" description="Ion transport" evidence="14">
    <location>
        <begin position="181"/>
        <end position="414"/>
    </location>
</feature>
<accession>A0A8C4WXM5</accession>
<keyword evidence="3" id="KW-1003">Cell membrane</keyword>
<dbReference type="GO" id="GO:0001508">
    <property type="term" value="P:action potential"/>
    <property type="evidence" value="ECO:0007669"/>
    <property type="project" value="TreeGrafter"/>
</dbReference>
<protein>
    <submittedName>
        <fullName evidence="16">Potassium voltage-gated channel modifier subfamily F member 1</fullName>
    </submittedName>
</protein>
<keyword evidence="7" id="KW-0851">Voltage-gated channel</keyword>
<evidence type="ECO:0000256" key="4">
    <source>
        <dbReference type="ARBA" id="ARBA00022538"/>
    </source>
</evidence>
<feature type="transmembrane region" description="Helical" evidence="13">
    <location>
        <begin position="358"/>
        <end position="376"/>
    </location>
</feature>
<dbReference type="AlphaFoldDB" id="A0A8C4WXM5"/>
<dbReference type="InterPro" id="IPR003971">
    <property type="entry name" value="K_chnl_volt-dep_Kv5/Kv9"/>
</dbReference>
<dbReference type="InterPro" id="IPR003968">
    <property type="entry name" value="K_chnl_volt-dep_Kv"/>
</dbReference>
<evidence type="ECO:0000256" key="6">
    <source>
        <dbReference type="ARBA" id="ARBA00022826"/>
    </source>
</evidence>
<dbReference type="PANTHER" id="PTHR11537">
    <property type="entry name" value="VOLTAGE-GATED POTASSIUM CHANNEL"/>
    <property type="match status" value="1"/>
</dbReference>
<dbReference type="Gene3D" id="1.10.287.70">
    <property type="match status" value="1"/>
</dbReference>
<reference evidence="16" key="2">
    <citation type="submission" date="2025-09" db="UniProtKB">
        <authorList>
            <consortium name="Ensembl"/>
        </authorList>
    </citation>
    <scope>IDENTIFICATION</scope>
</reference>
<feature type="transmembrane region" description="Helical" evidence="13">
    <location>
        <begin position="383"/>
        <end position="404"/>
    </location>
</feature>
<keyword evidence="2" id="KW-0813">Transport</keyword>
<reference evidence="16" key="1">
    <citation type="submission" date="2025-08" db="UniProtKB">
        <authorList>
            <consortium name="Ensembl"/>
        </authorList>
    </citation>
    <scope>IDENTIFICATION</scope>
</reference>
<dbReference type="GO" id="GO:0051260">
    <property type="term" value="P:protein homooligomerization"/>
    <property type="evidence" value="ECO:0007669"/>
    <property type="project" value="InterPro"/>
</dbReference>
<feature type="transmembrane region" description="Helical" evidence="13">
    <location>
        <begin position="245"/>
        <end position="267"/>
    </location>
</feature>
<keyword evidence="17" id="KW-1185">Reference proteome</keyword>
<dbReference type="PRINTS" id="PR01494">
    <property type="entry name" value="KV9CHANNEL"/>
</dbReference>
<keyword evidence="4" id="KW-0633">Potassium transport</keyword>
<dbReference type="FunFam" id="1.20.120.350:FF:000091">
    <property type="entry name" value="Predicted protein"/>
    <property type="match status" value="1"/>
</dbReference>
<keyword evidence="10" id="KW-0406">Ion transport</keyword>
<evidence type="ECO:0000256" key="13">
    <source>
        <dbReference type="SAM" id="Phobius"/>
    </source>
</evidence>
<evidence type="ECO:0000313" key="17">
    <source>
        <dbReference type="Proteomes" id="UP000694388"/>
    </source>
</evidence>
<evidence type="ECO:0000256" key="12">
    <source>
        <dbReference type="ARBA" id="ARBA00023303"/>
    </source>
</evidence>
<evidence type="ECO:0000313" key="16">
    <source>
        <dbReference type="Ensembl" id="ENSEBUP00000018317.1"/>
    </source>
</evidence>
<feature type="transmembrane region" description="Helical" evidence="13">
    <location>
        <begin position="214"/>
        <end position="233"/>
    </location>
</feature>
<dbReference type="GeneTree" id="ENSGT00940000160213"/>
<dbReference type="InterPro" id="IPR028325">
    <property type="entry name" value="VG_K_chnl"/>
</dbReference>
<dbReference type="PRINTS" id="PR01491">
    <property type="entry name" value="KVCHANNEL"/>
</dbReference>
<evidence type="ECO:0000259" key="15">
    <source>
        <dbReference type="Pfam" id="PF02214"/>
    </source>
</evidence>
<keyword evidence="6" id="KW-0631">Potassium channel</keyword>
<dbReference type="InterPro" id="IPR005821">
    <property type="entry name" value="Ion_trans_dom"/>
</dbReference>
<dbReference type="Ensembl" id="ENSEBUT00000018893.1">
    <property type="protein sequence ID" value="ENSEBUP00000018317.1"/>
    <property type="gene ID" value="ENSEBUG00000011427.1"/>
</dbReference>
<evidence type="ECO:0000256" key="8">
    <source>
        <dbReference type="ARBA" id="ARBA00022958"/>
    </source>
</evidence>
<dbReference type="InterPro" id="IPR011333">
    <property type="entry name" value="SKP1/BTB/POZ_sf"/>
</dbReference>
<keyword evidence="9 13" id="KW-1133">Transmembrane helix</keyword>
<proteinExistence type="predicted"/>
<dbReference type="GO" id="GO:0008076">
    <property type="term" value="C:voltage-gated potassium channel complex"/>
    <property type="evidence" value="ECO:0007669"/>
    <property type="project" value="InterPro"/>
</dbReference>
<dbReference type="PRINTS" id="PR00169">
    <property type="entry name" value="KCHANNEL"/>
</dbReference>
<dbReference type="Proteomes" id="UP000694388">
    <property type="component" value="Unplaced"/>
</dbReference>
<keyword evidence="11 13" id="KW-0472">Membrane</keyword>
<keyword evidence="8" id="KW-0630">Potassium</keyword>
<keyword evidence="5 13" id="KW-0812">Transmembrane</keyword>
<evidence type="ECO:0000256" key="1">
    <source>
        <dbReference type="ARBA" id="ARBA00004651"/>
    </source>
</evidence>
<dbReference type="Pfam" id="PF00520">
    <property type="entry name" value="Ion_trans"/>
    <property type="match status" value="1"/>
</dbReference>